<dbReference type="RefSeq" id="WP_064338182.1">
    <property type="nucleotide sequence ID" value="NZ_CP014774.1"/>
</dbReference>
<dbReference type="EMBL" id="CP014774">
    <property type="protein sequence ID" value="ANB51876.1"/>
    <property type="molecule type" value="Genomic_DNA"/>
</dbReference>
<name>A0AAC9B6H1_AERVE</name>
<proteinExistence type="predicted"/>
<gene>
    <name evidence="1" type="ORF">WM43_03995</name>
</gene>
<evidence type="ECO:0000313" key="1">
    <source>
        <dbReference type="EMBL" id="ANB51876.1"/>
    </source>
</evidence>
<dbReference type="Proteomes" id="UP000076809">
    <property type="component" value="Chromosome"/>
</dbReference>
<dbReference type="PROSITE" id="PS51257">
    <property type="entry name" value="PROKAR_LIPOPROTEIN"/>
    <property type="match status" value="1"/>
</dbReference>
<organism evidence="1 2">
    <name type="scientific">Aeromonas veronii</name>
    <dbReference type="NCBI Taxonomy" id="654"/>
    <lineage>
        <taxon>Bacteria</taxon>
        <taxon>Pseudomonadati</taxon>
        <taxon>Pseudomonadota</taxon>
        <taxon>Gammaproteobacteria</taxon>
        <taxon>Aeromonadales</taxon>
        <taxon>Aeromonadaceae</taxon>
        <taxon>Aeromonas</taxon>
    </lineage>
</organism>
<evidence type="ECO:0000313" key="2">
    <source>
        <dbReference type="Proteomes" id="UP000076809"/>
    </source>
</evidence>
<sequence>MKILNEIFAMIESYPQTGSSGVLAAAMASACNSHYAVSLLDVSAKLDDNGRRLVDRLARITQESDYSNKAQDQALQRLRVLGFIN</sequence>
<reference evidence="1 2" key="1">
    <citation type="journal article" date="2016" name="J. Clin. Microbiol.">
        <title>Detection and Whole-Genome Sequencing of Carbapenemase-Producing Aeromonas hydrophila Isolates from Routine Perirectal Surveillance Culture.</title>
        <authorList>
            <person name="Hughes H.Y."/>
            <person name="Conlan S.P."/>
            <person name="Lau A.F."/>
            <person name="Dekker J.P."/>
            <person name="Michelin A.V."/>
            <person name="Youn J.H."/>
            <person name="Henderson D.K."/>
            <person name="Frank K.M."/>
            <person name="Segre J.A."/>
            <person name="Palmore T.N."/>
        </authorList>
    </citation>
    <scope>NUCLEOTIDE SEQUENCE [LARGE SCALE GENOMIC DNA]</scope>
    <source>
        <strain evidence="1 2">AVNIH1</strain>
    </source>
</reference>
<protein>
    <submittedName>
        <fullName evidence="1">Uncharacterized protein</fullName>
    </submittedName>
</protein>
<accession>A0AAC9B6H1</accession>
<dbReference type="AlphaFoldDB" id="A0AAC9B6H1"/>